<evidence type="ECO:0000256" key="4">
    <source>
        <dbReference type="ARBA" id="ARBA00023128"/>
    </source>
</evidence>
<dbReference type="GO" id="GO:0003735">
    <property type="term" value="F:structural constituent of ribosome"/>
    <property type="evidence" value="ECO:0007669"/>
    <property type="project" value="InterPro"/>
</dbReference>
<evidence type="ECO:0000256" key="2">
    <source>
        <dbReference type="ARBA" id="ARBA00005677"/>
    </source>
</evidence>
<evidence type="ECO:0000256" key="3">
    <source>
        <dbReference type="ARBA" id="ARBA00022980"/>
    </source>
</evidence>
<dbReference type="GO" id="GO:0006412">
    <property type="term" value="P:translation"/>
    <property type="evidence" value="ECO:0007669"/>
    <property type="project" value="InterPro"/>
</dbReference>
<dbReference type="Pfam" id="PF05046">
    <property type="entry name" value="Img2"/>
    <property type="match status" value="1"/>
</dbReference>
<evidence type="ECO:0000256" key="1">
    <source>
        <dbReference type="ARBA" id="ARBA00004173"/>
    </source>
</evidence>
<name>A0A383UV39_BLUHO</name>
<reference evidence="7 8" key="1">
    <citation type="submission" date="2017-11" db="EMBL/GenBank/DDBJ databases">
        <authorList>
            <person name="Kracher B."/>
        </authorList>
    </citation>
    <scope>NUCLEOTIDE SEQUENCE [LARGE SCALE GENOMIC DNA]</scope>
    <source>
        <strain evidence="7 8">RACE1</strain>
    </source>
</reference>
<comment type="subcellular location">
    <subcellularLocation>
        <location evidence="1">Mitochondrion</location>
    </subcellularLocation>
</comment>
<dbReference type="GO" id="GO:0005762">
    <property type="term" value="C:mitochondrial large ribosomal subunit"/>
    <property type="evidence" value="ECO:0007669"/>
    <property type="project" value="TreeGrafter"/>
</dbReference>
<dbReference type="AlphaFoldDB" id="A0A383UV39"/>
<protein>
    <recommendedName>
        <fullName evidence="6">Large ribosomal subunit protein mL49</fullName>
    </recommendedName>
</protein>
<dbReference type="PANTHER" id="PTHR13477">
    <property type="entry name" value="MITOCHONDRIAL 39S RIBOSOMAL PROTEIN L49"/>
    <property type="match status" value="1"/>
</dbReference>
<dbReference type="EMBL" id="UNSH01000056">
    <property type="protein sequence ID" value="SZF03777.1"/>
    <property type="molecule type" value="Genomic_DNA"/>
</dbReference>
<keyword evidence="5" id="KW-0687">Ribonucleoprotein</keyword>
<dbReference type="Proteomes" id="UP000275772">
    <property type="component" value="Unassembled WGS sequence"/>
</dbReference>
<comment type="similarity">
    <text evidence="2">Belongs to the mitochondrion-specific ribosomal protein mL49 family.</text>
</comment>
<accession>A0A383UV39</accession>
<keyword evidence="3" id="KW-0689">Ribosomal protein</keyword>
<proteinExistence type="inferred from homology"/>
<evidence type="ECO:0000256" key="5">
    <source>
        <dbReference type="ARBA" id="ARBA00023274"/>
    </source>
</evidence>
<evidence type="ECO:0000313" key="7">
    <source>
        <dbReference type="EMBL" id="SZF03777.1"/>
    </source>
</evidence>
<gene>
    <name evidence="7" type="ORF">BLGHR1_14571</name>
</gene>
<evidence type="ECO:0000313" key="8">
    <source>
        <dbReference type="Proteomes" id="UP000275772"/>
    </source>
</evidence>
<dbReference type="Gene3D" id="3.30.780.10">
    <property type="entry name" value="SUI1-like domain"/>
    <property type="match status" value="1"/>
</dbReference>
<keyword evidence="4" id="KW-0496">Mitochondrion</keyword>
<dbReference type="InterPro" id="IPR007740">
    <property type="entry name" value="Ribosomal_mL49"/>
</dbReference>
<sequence length="124" mass="13994">MAFSLLYNSSLAASRFNTFQIARRLASDVSTHSHAETTPSLRPYLVRRTPSKQLPIYHVTKNGGNKKLTKIGKVEGDTAALTTELRAVFALDEKECRINPLTGHVLVKGHRKSEIIKFLEERRF</sequence>
<dbReference type="PANTHER" id="PTHR13477:SF0">
    <property type="entry name" value="LARGE RIBOSOMAL SUBUNIT PROTEIN ML49"/>
    <property type="match status" value="1"/>
</dbReference>
<organism evidence="7 8">
    <name type="scientific">Blumeria hordei</name>
    <name type="common">Barley powdery mildew</name>
    <name type="synonym">Blumeria graminis f. sp. hordei</name>
    <dbReference type="NCBI Taxonomy" id="2867405"/>
    <lineage>
        <taxon>Eukaryota</taxon>
        <taxon>Fungi</taxon>
        <taxon>Dikarya</taxon>
        <taxon>Ascomycota</taxon>
        <taxon>Pezizomycotina</taxon>
        <taxon>Leotiomycetes</taxon>
        <taxon>Erysiphales</taxon>
        <taxon>Erysiphaceae</taxon>
        <taxon>Blumeria</taxon>
    </lineage>
</organism>
<evidence type="ECO:0000256" key="6">
    <source>
        <dbReference type="ARBA" id="ARBA00035191"/>
    </source>
</evidence>
<dbReference type="VEuPathDB" id="FungiDB:BLGHR1_14571"/>